<dbReference type="SUPFAM" id="SSF48403">
    <property type="entry name" value="Ankyrin repeat"/>
    <property type="match status" value="1"/>
</dbReference>
<feature type="repeat" description="ANK" evidence="3">
    <location>
        <begin position="130"/>
        <end position="165"/>
    </location>
</feature>
<dbReference type="PROSITE" id="PS50088">
    <property type="entry name" value="ANK_REPEAT"/>
    <property type="match status" value="3"/>
</dbReference>
<dbReference type="Proteomes" id="UP000461670">
    <property type="component" value="Unassembled WGS sequence"/>
</dbReference>
<sequence length="232" mass="24775">MPSVRFRLPFTRALRATFAALALCAAAGWAHAAIDQNLLAAVMQDNPGQIAVRVSQGVNPNEANAQGNPALHIAIQQESWKAAHALIANAKVDVNRANASGETPLMLAAIKGRIDLVQQLIARGAFVNREGWTPLHYAASSGAPGQTAIIQLLLDNYAFINAQSPNESTPLMMAAGYGSPEAVKLLIQEGAFLDVKNQQGMTARDFAQRGNRVDIVELLAQAQRAGFTQGKW</sequence>
<evidence type="ECO:0000256" key="3">
    <source>
        <dbReference type="PROSITE-ProRule" id="PRU00023"/>
    </source>
</evidence>
<dbReference type="PRINTS" id="PR01415">
    <property type="entry name" value="ANKYRIN"/>
</dbReference>
<gene>
    <name evidence="5" type="primary">phlB</name>
    <name evidence="5" type="ORF">GAK30_02335</name>
</gene>
<feature type="chain" id="PRO_5030920358" evidence="4">
    <location>
        <begin position="33"/>
        <end position="232"/>
    </location>
</feature>
<keyword evidence="1" id="KW-0677">Repeat</keyword>
<dbReference type="PANTHER" id="PTHR24171">
    <property type="entry name" value="ANKYRIN REPEAT DOMAIN-CONTAINING PROTEIN 39-RELATED"/>
    <property type="match status" value="1"/>
</dbReference>
<protein>
    <submittedName>
        <fullName evidence="5">Protein PhlB</fullName>
    </submittedName>
</protein>
<keyword evidence="2 3" id="KW-0040">ANK repeat</keyword>
<dbReference type="EMBL" id="WNDQ01000031">
    <property type="protein sequence ID" value="KAF1020732.1"/>
    <property type="molecule type" value="Genomic_DNA"/>
</dbReference>
<dbReference type="Pfam" id="PF00023">
    <property type="entry name" value="Ank"/>
    <property type="match status" value="1"/>
</dbReference>
<dbReference type="AlphaFoldDB" id="A0A7V8JQ52"/>
<dbReference type="SMART" id="SM00248">
    <property type="entry name" value="ANK"/>
    <property type="match status" value="5"/>
</dbReference>
<comment type="caution">
    <text evidence="5">The sequence shown here is derived from an EMBL/GenBank/DDBJ whole genome shotgun (WGS) entry which is preliminary data.</text>
</comment>
<evidence type="ECO:0000313" key="5">
    <source>
        <dbReference type="EMBL" id="KAF1020732.1"/>
    </source>
</evidence>
<dbReference type="PROSITE" id="PS50297">
    <property type="entry name" value="ANK_REP_REGION"/>
    <property type="match status" value="3"/>
</dbReference>
<feature type="repeat" description="ANK" evidence="3">
    <location>
        <begin position="100"/>
        <end position="132"/>
    </location>
</feature>
<reference evidence="6" key="1">
    <citation type="journal article" date="2020" name="MBio">
        <title>Horizontal gene transfer to a defensive symbiont with a reduced genome amongst a multipartite beetle microbiome.</title>
        <authorList>
            <person name="Waterworth S.C."/>
            <person name="Florez L.V."/>
            <person name="Rees E.R."/>
            <person name="Hertweck C."/>
            <person name="Kaltenpoth M."/>
            <person name="Kwan J.C."/>
        </authorList>
    </citation>
    <scope>NUCLEOTIDE SEQUENCE [LARGE SCALE GENOMIC DNA]</scope>
</reference>
<evidence type="ECO:0000256" key="2">
    <source>
        <dbReference type="ARBA" id="ARBA00023043"/>
    </source>
</evidence>
<dbReference type="Pfam" id="PF12796">
    <property type="entry name" value="Ank_2"/>
    <property type="match status" value="1"/>
</dbReference>
<accession>A0A7V8JQ52</accession>
<organism evidence="5 6">
    <name type="scientific">Paracidovorax wautersii</name>
    <dbReference type="NCBI Taxonomy" id="1177982"/>
    <lineage>
        <taxon>Bacteria</taxon>
        <taxon>Pseudomonadati</taxon>
        <taxon>Pseudomonadota</taxon>
        <taxon>Betaproteobacteria</taxon>
        <taxon>Burkholderiales</taxon>
        <taxon>Comamonadaceae</taxon>
        <taxon>Paracidovorax</taxon>
    </lineage>
</organism>
<name>A0A7V8JQ52_9BURK</name>
<dbReference type="PANTHER" id="PTHR24171:SF10">
    <property type="entry name" value="ANKYRIN REPEAT DOMAIN-CONTAINING PROTEIN 29-LIKE"/>
    <property type="match status" value="1"/>
</dbReference>
<proteinExistence type="predicted"/>
<evidence type="ECO:0000256" key="1">
    <source>
        <dbReference type="ARBA" id="ARBA00022737"/>
    </source>
</evidence>
<feature type="signal peptide" evidence="4">
    <location>
        <begin position="1"/>
        <end position="32"/>
    </location>
</feature>
<dbReference type="InterPro" id="IPR036770">
    <property type="entry name" value="Ankyrin_rpt-contain_sf"/>
</dbReference>
<dbReference type="Gene3D" id="1.25.40.20">
    <property type="entry name" value="Ankyrin repeat-containing domain"/>
    <property type="match status" value="2"/>
</dbReference>
<evidence type="ECO:0000313" key="6">
    <source>
        <dbReference type="Proteomes" id="UP000461670"/>
    </source>
</evidence>
<keyword evidence="4" id="KW-0732">Signal</keyword>
<feature type="repeat" description="ANK" evidence="3">
    <location>
        <begin position="166"/>
        <end position="198"/>
    </location>
</feature>
<evidence type="ECO:0000256" key="4">
    <source>
        <dbReference type="SAM" id="SignalP"/>
    </source>
</evidence>
<dbReference type="InterPro" id="IPR002110">
    <property type="entry name" value="Ankyrin_rpt"/>
</dbReference>